<gene>
    <name evidence="7" type="ORF">DRH29_04400</name>
</gene>
<dbReference type="EMBL" id="QMNG01000049">
    <property type="protein sequence ID" value="RLC36522.1"/>
    <property type="molecule type" value="Genomic_DNA"/>
</dbReference>
<dbReference type="PROSITE" id="PS51898">
    <property type="entry name" value="TYR_RECOMBINASE"/>
    <property type="match status" value="1"/>
</dbReference>
<dbReference type="PANTHER" id="PTHR30349:SF41">
    <property type="entry name" value="INTEGRASE_RECOMBINASE PROTEIN MJ0367-RELATED"/>
    <property type="match status" value="1"/>
</dbReference>
<dbReference type="CDD" id="cd00796">
    <property type="entry name" value="INT_Rci_Hp1_C"/>
    <property type="match status" value="1"/>
</dbReference>
<reference evidence="7 8" key="1">
    <citation type="submission" date="2018-06" db="EMBL/GenBank/DDBJ databases">
        <title>Extensive metabolic versatility and redundancy in microbially diverse, dynamic hydrothermal sediments.</title>
        <authorList>
            <person name="Dombrowski N."/>
            <person name="Teske A."/>
            <person name="Baker B.J."/>
        </authorList>
    </citation>
    <scope>NUCLEOTIDE SEQUENCE [LARGE SCALE GENOMIC DNA]</scope>
    <source>
        <strain evidence="7">B79_G16</strain>
    </source>
</reference>
<dbReference type="GO" id="GO:0015074">
    <property type="term" value="P:DNA integration"/>
    <property type="evidence" value="ECO:0007669"/>
    <property type="project" value="InterPro"/>
</dbReference>
<evidence type="ECO:0000313" key="8">
    <source>
        <dbReference type="Proteomes" id="UP000281261"/>
    </source>
</evidence>
<dbReference type="Pfam" id="PF00589">
    <property type="entry name" value="Phage_integrase"/>
    <property type="match status" value="1"/>
</dbReference>
<evidence type="ECO:0000256" key="4">
    <source>
        <dbReference type="PROSITE-ProRule" id="PRU01248"/>
    </source>
</evidence>
<proteinExistence type="inferred from homology"/>
<comment type="similarity">
    <text evidence="1">Belongs to the 'phage' integrase family.</text>
</comment>
<dbReference type="InterPro" id="IPR013762">
    <property type="entry name" value="Integrase-like_cat_sf"/>
</dbReference>
<dbReference type="InterPro" id="IPR002104">
    <property type="entry name" value="Integrase_catalytic"/>
</dbReference>
<dbReference type="AlphaFoldDB" id="A0A420ZBV0"/>
<evidence type="ECO:0000256" key="1">
    <source>
        <dbReference type="ARBA" id="ARBA00008857"/>
    </source>
</evidence>
<protein>
    <recommendedName>
        <fullName evidence="9">Tyr recombinase domain-containing protein</fullName>
    </recommendedName>
</protein>
<sequence length="280" mass="32776">MGEDKLDDLKEAWRECIRNYISWFLSQNYSRVQAQNRAYTLSRFARIMVKNGLGPGDVDFNVAVKFLDYERSRKRPSALKWEVDVLKNFYRYLVKAGFVDSNPFEEIRIKTTPSEIKALTEDQLDRLLKAAYEIDEVKADAIKFIAYTGLRIEEFQRLTRSDIDLEEGVMKVFNVKTDKVETVPLLKEAIEILKRRSIDEINQYSKMTYNRFIKKAALRAGIKGRVTLHTLRHTFVTMILKKTRDPLLTKFLARHASLATTSRYVHQELIDAKKKLKEIK</sequence>
<keyword evidence="2 4" id="KW-0238">DNA-binding</keyword>
<keyword evidence="3" id="KW-0233">DNA recombination</keyword>
<comment type="caution">
    <text evidence="7">The sequence shown here is derived from an EMBL/GenBank/DDBJ whole genome shotgun (WGS) entry which is preliminary data.</text>
</comment>
<organism evidence="7 8">
    <name type="scientific">candidate division Kazan bacterium</name>
    <dbReference type="NCBI Taxonomy" id="2202143"/>
    <lineage>
        <taxon>Bacteria</taxon>
        <taxon>Bacteria division Kazan-3B-28</taxon>
    </lineage>
</organism>
<evidence type="ECO:0008006" key="9">
    <source>
        <dbReference type="Google" id="ProtNLM"/>
    </source>
</evidence>
<dbReference type="GO" id="GO:0003677">
    <property type="term" value="F:DNA binding"/>
    <property type="evidence" value="ECO:0007669"/>
    <property type="project" value="UniProtKB-UniRule"/>
</dbReference>
<evidence type="ECO:0000259" key="6">
    <source>
        <dbReference type="PROSITE" id="PS51900"/>
    </source>
</evidence>
<dbReference type="PANTHER" id="PTHR30349">
    <property type="entry name" value="PHAGE INTEGRASE-RELATED"/>
    <property type="match status" value="1"/>
</dbReference>
<name>A0A420ZBV0_UNCK3</name>
<dbReference type="InterPro" id="IPR050090">
    <property type="entry name" value="Tyrosine_recombinase_XerCD"/>
</dbReference>
<evidence type="ECO:0000256" key="3">
    <source>
        <dbReference type="ARBA" id="ARBA00023172"/>
    </source>
</evidence>
<accession>A0A420ZBV0</accession>
<dbReference type="InterPro" id="IPR011010">
    <property type="entry name" value="DNA_brk_join_enz"/>
</dbReference>
<feature type="domain" description="Core-binding (CB)" evidence="6">
    <location>
        <begin position="11"/>
        <end position="94"/>
    </location>
</feature>
<dbReference type="Gene3D" id="1.10.150.130">
    <property type="match status" value="1"/>
</dbReference>
<evidence type="ECO:0000313" key="7">
    <source>
        <dbReference type="EMBL" id="RLC36522.1"/>
    </source>
</evidence>
<dbReference type="PROSITE" id="PS51900">
    <property type="entry name" value="CB"/>
    <property type="match status" value="1"/>
</dbReference>
<dbReference type="Gene3D" id="1.10.443.10">
    <property type="entry name" value="Intergrase catalytic core"/>
    <property type="match status" value="1"/>
</dbReference>
<evidence type="ECO:0000259" key="5">
    <source>
        <dbReference type="PROSITE" id="PS51898"/>
    </source>
</evidence>
<dbReference type="SUPFAM" id="SSF56349">
    <property type="entry name" value="DNA breaking-rejoining enzymes"/>
    <property type="match status" value="1"/>
</dbReference>
<dbReference type="GO" id="GO:0006310">
    <property type="term" value="P:DNA recombination"/>
    <property type="evidence" value="ECO:0007669"/>
    <property type="project" value="UniProtKB-KW"/>
</dbReference>
<evidence type="ECO:0000256" key="2">
    <source>
        <dbReference type="ARBA" id="ARBA00023125"/>
    </source>
</evidence>
<feature type="domain" description="Tyr recombinase" evidence="5">
    <location>
        <begin position="114"/>
        <end position="280"/>
    </location>
</feature>
<dbReference type="Proteomes" id="UP000281261">
    <property type="component" value="Unassembled WGS sequence"/>
</dbReference>
<dbReference type="InterPro" id="IPR010998">
    <property type="entry name" value="Integrase_recombinase_N"/>
</dbReference>
<dbReference type="InterPro" id="IPR044068">
    <property type="entry name" value="CB"/>
</dbReference>